<dbReference type="GO" id="GO:0005886">
    <property type="term" value="C:plasma membrane"/>
    <property type="evidence" value="ECO:0007669"/>
    <property type="project" value="TreeGrafter"/>
</dbReference>
<dbReference type="AlphaFoldDB" id="A0A3L7ALI8"/>
<evidence type="ECO:0000256" key="8">
    <source>
        <dbReference type="RuleBase" id="RU362091"/>
    </source>
</evidence>
<dbReference type="Gene3D" id="1.20.1730.10">
    <property type="entry name" value="Sodium/glucose cotransporter"/>
    <property type="match status" value="1"/>
</dbReference>
<feature type="transmembrane region" description="Helical" evidence="9">
    <location>
        <begin position="259"/>
        <end position="283"/>
    </location>
</feature>
<dbReference type="CDD" id="cd11479">
    <property type="entry name" value="SLC5sbd_u3"/>
    <property type="match status" value="1"/>
</dbReference>
<feature type="transmembrane region" description="Helical" evidence="9">
    <location>
        <begin position="72"/>
        <end position="95"/>
    </location>
</feature>
<feature type="transmembrane region" description="Helical" evidence="9">
    <location>
        <begin position="44"/>
        <end position="66"/>
    </location>
</feature>
<feature type="transmembrane region" description="Helical" evidence="9">
    <location>
        <begin position="143"/>
        <end position="165"/>
    </location>
</feature>
<evidence type="ECO:0000256" key="9">
    <source>
        <dbReference type="SAM" id="Phobius"/>
    </source>
</evidence>
<dbReference type="InterPro" id="IPR050277">
    <property type="entry name" value="Sodium:Solute_Symporter"/>
</dbReference>
<dbReference type="Proteomes" id="UP000269438">
    <property type="component" value="Unassembled WGS sequence"/>
</dbReference>
<evidence type="ECO:0000256" key="7">
    <source>
        <dbReference type="ARBA" id="ARBA00023136"/>
    </source>
</evidence>
<evidence type="ECO:0000256" key="6">
    <source>
        <dbReference type="ARBA" id="ARBA00022989"/>
    </source>
</evidence>
<keyword evidence="5 9" id="KW-0812">Transmembrane</keyword>
<gene>
    <name evidence="10" type="ORF">D9V34_11805</name>
</gene>
<dbReference type="Pfam" id="PF00474">
    <property type="entry name" value="SSF"/>
    <property type="match status" value="1"/>
</dbReference>
<dbReference type="GO" id="GO:0022857">
    <property type="term" value="F:transmembrane transporter activity"/>
    <property type="evidence" value="ECO:0007669"/>
    <property type="project" value="InterPro"/>
</dbReference>
<sequence>MVLDYIVIAVYMIVILGVGYWGLRRSKTKSDYLVAGRRLGTFMYSGALSAIVLGGASTVGGIGLGYTHGLSGAWLVVAIGLGILVLSAFFAKRIVKLKVYTVTEMLDLRYGGNSGLISGVVMFLYTLMLTVTSTLAYATIFHVLFGIPNIAGIAIGGTVVIAYSVMGGMWSITLTDVVQFVIKTIGILFLLLPISLAHAGGFSGMGERLADSFFSPWSIGGATIITYIVVYTLGLLIGQDIWQRVFTARTPKIATRGGLASGIYCLIYGVAGALIGMATRVLYPHLESPDAAFATIVQDALPPGVRGLVLAAALAAMMSTASGALIASATVLTSDIFPRLRAIFRPGTQSFSQTGSLVVYRVAILVLGIGTVGIASAVDSVVAALTIAYNILVGGLFVSILGGLIWKRGTRLGAWVSILTGTVAVIITMFATDILANEPIYFGLGTSLVTYVVVSLLTKPTEPEIMTEWTRRLSASDSEDINVSHPETATIRFDPHAH</sequence>
<feature type="transmembrane region" description="Helical" evidence="9">
    <location>
        <begin position="412"/>
        <end position="434"/>
    </location>
</feature>
<keyword evidence="4" id="KW-1003">Cell membrane</keyword>
<dbReference type="PROSITE" id="PS50283">
    <property type="entry name" value="NA_SOLUT_SYMP_3"/>
    <property type="match status" value="1"/>
</dbReference>
<organism evidence="10 11">
    <name type="scientific">Mycetocola lacteus</name>
    <dbReference type="NCBI Taxonomy" id="76637"/>
    <lineage>
        <taxon>Bacteria</taxon>
        <taxon>Bacillati</taxon>
        <taxon>Actinomycetota</taxon>
        <taxon>Actinomycetes</taxon>
        <taxon>Micrococcales</taxon>
        <taxon>Microbacteriaceae</taxon>
        <taxon>Mycetocola</taxon>
    </lineage>
</organism>
<dbReference type="OrthoDB" id="9789704at2"/>
<feature type="transmembrane region" description="Helical" evidence="9">
    <location>
        <begin position="6"/>
        <end position="23"/>
    </location>
</feature>
<comment type="subcellular location">
    <subcellularLocation>
        <location evidence="1">Membrane</location>
        <topology evidence="1">Multi-pass membrane protein</topology>
    </subcellularLocation>
</comment>
<feature type="transmembrane region" description="Helical" evidence="9">
    <location>
        <begin position="217"/>
        <end position="238"/>
    </location>
</feature>
<dbReference type="EMBL" id="RCUY01000010">
    <property type="protein sequence ID" value="RLP81309.1"/>
    <property type="molecule type" value="Genomic_DNA"/>
</dbReference>
<dbReference type="InterPro" id="IPR018212">
    <property type="entry name" value="Na/solute_symporter_CS"/>
</dbReference>
<keyword evidence="6 9" id="KW-1133">Transmembrane helix</keyword>
<evidence type="ECO:0000256" key="2">
    <source>
        <dbReference type="ARBA" id="ARBA00006434"/>
    </source>
</evidence>
<feature type="transmembrane region" description="Helical" evidence="9">
    <location>
        <begin position="384"/>
        <end position="405"/>
    </location>
</feature>
<proteinExistence type="inferred from homology"/>
<evidence type="ECO:0000256" key="5">
    <source>
        <dbReference type="ARBA" id="ARBA00022692"/>
    </source>
</evidence>
<feature type="transmembrane region" description="Helical" evidence="9">
    <location>
        <begin position="116"/>
        <end position="137"/>
    </location>
</feature>
<feature type="transmembrane region" description="Helical" evidence="9">
    <location>
        <begin position="177"/>
        <end position="197"/>
    </location>
</feature>
<evidence type="ECO:0000256" key="1">
    <source>
        <dbReference type="ARBA" id="ARBA00004141"/>
    </source>
</evidence>
<accession>A0A3L7ALI8</accession>
<feature type="transmembrane region" description="Helical" evidence="9">
    <location>
        <begin position="440"/>
        <end position="458"/>
    </location>
</feature>
<evidence type="ECO:0000313" key="11">
    <source>
        <dbReference type="Proteomes" id="UP000269438"/>
    </source>
</evidence>
<keyword evidence="11" id="KW-1185">Reference proteome</keyword>
<dbReference type="GO" id="GO:0046942">
    <property type="term" value="P:carboxylic acid transport"/>
    <property type="evidence" value="ECO:0007669"/>
    <property type="project" value="UniProtKB-ARBA"/>
</dbReference>
<comment type="similarity">
    <text evidence="2 8">Belongs to the sodium:solute symporter (SSF) (TC 2.A.21) family.</text>
</comment>
<feature type="transmembrane region" description="Helical" evidence="9">
    <location>
        <begin position="358"/>
        <end position="378"/>
    </location>
</feature>
<dbReference type="PANTHER" id="PTHR48086">
    <property type="entry name" value="SODIUM/PROLINE SYMPORTER-RELATED"/>
    <property type="match status" value="1"/>
</dbReference>
<reference evidence="10 11" key="1">
    <citation type="submission" date="2018-10" db="EMBL/GenBank/DDBJ databases">
        <authorList>
            <person name="Li J."/>
        </authorList>
    </citation>
    <scope>NUCLEOTIDE SEQUENCE [LARGE SCALE GENOMIC DNA]</scope>
    <source>
        <strain evidence="10 11">JCM 11654</strain>
    </source>
</reference>
<keyword evidence="7 9" id="KW-0472">Membrane</keyword>
<protein>
    <submittedName>
        <fullName evidence="10">Sodium:solute symporter</fullName>
    </submittedName>
</protein>
<dbReference type="PROSITE" id="PS00457">
    <property type="entry name" value="NA_SOLUT_SYMP_2"/>
    <property type="match status" value="1"/>
</dbReference>
<dbReference type="PANTHER" id="PTHR48086:SF7">
    <property type="entry name" value="SODIUM-SOLUTE SYMPORTER-RELATED"/>
    <property type="match status" value="1"/>
</dbReference>
<dbReference type="InterPro" id="IPR038377">
    <property type="entry name" value="Na/Glc_symporter_sf"/>
</dbReference>
<keyword evidence="3" id="KW-0813">Transport</keyword>
<evidence type="ECO:0000256" key="4">
    <source>
        <dbReference type="ARBA" id="ARBA00022475"/>
    </source>
</evidence>
<feature type="transmembrane region" description="Helical" evidence="9">
    <location>
        <begin position="308"/>
        <end position="337"/>
    </location>
</feature>
<evidence type="ECO:0000256" key="3">
    <source>
        <dbReference type="ARBA" id="ARBA00022448"/>
    </source>
</evidence>
<name>A0A3L7ALI8_9MICO</name>
<evidence type="ECO:0000313" key="10">
    <source>
        <dbReference type="EMBL" id="RLP81309.1"/>
    </source>
</evidence>
<dbReference type="InterPro" id="IPR001734">
    <property type="entry name" value="Na/solute_symporter"/>
</dbReference>
<comment type="caution">
    <text evidence="10">The sequence shown here is derived from an EMBL/GenBank/DDBJ whole genome shotgun (WGS) entry which is preliminary data.</text>
</comment>